<evidence type="ECO:0000259" key="12">
    <source>
        <dbReference type="PROSITE" id="PS50089"/>
    </source>
</evidence>
<feature type="compositionally biased region" description="Basic residues" evidence="11">
    <location>
        <begin position="23"/>
        <end position="33"/>
    </location>
</feature>
<dbReference type="CDD" id="cd06008">
    <property type="entry name" value="NF-X1-zinc-finger"/>
    <property type="match status" value="4"/>
</dbReference>
<keyword evidence="3" id="KW-0479">Metal-binding</keyword>
<dbReference type="PANTHER" id="PTHR12360">
    <property type="entry name" value="NUCLEAR TRANSCRIPTION FACTOR, X-BOX BINDING 1 NFX1"/>
    <property type="match status" value="1"/>
</dbReference>
<evidence type="ECO:0000256" key="10">
    <source>
        <dbReference type="PROSITE-ProRule" id="PRU00175"/>
    </source>
</evidence>
<dbReference type="GO" id="GO:0008270">
    <property type="term" value="F:zinc ion binding"/>
    <property type="evidence" value="ECO:0007669"/>
    <property type="project" value="UniProtKB-KW"/>
</dbReference>
<feature type="region of interest" description="Disordered" evidence="11">
    <location>
        <begin position="1071"/>
        <end position="1109"/>
    </location>
</feature>
<organism evidence="13 14">
    <name type="scientific">Tilletiopsis washingtonensis</name>
    <dbReference type="NCBI Taxonomy" id="58919"/>
    <lineage>
        <taxon>Eukaryota</taxon>
        <taxon>Fungi</taxon>
        <taxon>Dikarya</taxon>
        <taxon>Basidiomycota</taxon>
        <taxon>Ustilaginomycotina</taxon>
        <taxon>Exobasidiomycetes</taxon>
        <taxon>Entylomatales</taxon>
        <taxon>Entylomatales incertae sedis</taxon>
        <taxon>Tilletiopsis</taxon>
    </lineage>
</organism>
<dbReference type="SMART" id="SM00438">
    <property type="entry name" value="ZnF_NFX"/>
    <property type="match status" value="7"/>
</dbReference>
<dbReference type="STRING" id="58919.A0A316Z4S7"/>
<keyword evidence="4" id="KW-0677">Repeat</keyword>
<protein>
    <recommendedName>
        <fullName evidence="12">RING-type domain-containing protein</fullName>
    </recommendedName>
</protein>
<evidence type="ECO:0000256" key="5">
    <source>
        <dbReference type="ARBA" id="ARBA00022771"/>
    </source>
</evidence>
<dbReference type="Proteomes" id="UP000245946">
    <property type="component" value="Unassembled WGS sequence"/>
</dbReference>
<proteinExistence type="inferred from homology"/>
<keyword evidence="9" id="KW-0539">Nucleus</keyword>
<keyword evidence="6" id="KW-0862">Zinc</keyword>
<dbReference type="PROSITE" id="PS50089">
    <property type="entry name" value="ZF_RING_2"/>
    <property type="match status" value="1"/>
</dbReference>
<keyword evidence="8" id="KW-0804">Transcription</keyword>
<dbReference type="EMBL" id="KZ819299">
    <property type="protein sequence ID" value="PWN96366.1"/>
    <property type="molecule type" value="Genomic_DNA"/>
</dbReference>
<evidence type="ECO:0000313" key="13">
    <source>
        <dbReference type="EMBL" id="PWN96366.1"/>
    </source>
</evidence>
<dbReference type="GO" id="GO:0005634">
    <property type="term" value="C:nucleus"/>
    <property type="evidence" value="ECO:0007669"/>
    <property type="project" value="UniProtKB-SubCell"/>
</dbReference>
<feature type="compositionally biased region" description="Gly residues" evidence="11">
    <location>
        <begin position="44"/>
        <end position="53"/>
    </location>
</feature>
<accession>A0A316Z4S7</accession>
<feature type="compositionally biased region" description="Gly residues" evidence="11">
    <location>
        <begin position="74"/>
        <end position="97"/>
    </location>
</feature>
<evidence type="ECO:0000256" key="7">
    <source>
        <dbReference type="ARBA" id="ARBA00023015"/>
    </source>
</evidence>
<dbReference type="GeneID" id="37273419"/>
<dbReference type="InterPro" id="IPR001841">
    <property type="entry name" value="Znf_RING"/>
</dbReference>
<evidence type="ECO:0000256" key="11">
    <source>
        <dbReference type="SAM" id="MobiDB-lite"/>
    </source>
</evidence>
<dbReference type="InterPro" id="IPR034078">
    <property type="entry name" value="NFX1_fam"/>
</dbReference>
<dbReference type="OrthoDB" id="6512771at2759"/>
<keyword evidence="5 10" id="KW-0863">Zinc-finger</keyword>
<evidence type="ECO:0000256" key="6">
    <source>
        <dbReference type="ARBA" id="ARBA00022833"/>
    </source>
</evidence>
<name>A0A316Z4S7_9BASI</name>
<dbReference type="InterPro" id="IPR000967">
    <property type="entry name" value="Znf_NFX1"/>
</dbReference>
<evidence type="ECO:0000256" key="8">
    <source>
        <dbReference type="ARBA" id="ARBA00023163"/>
    </source>
</evidence>
<evidence type="ECO:0000256" key="1">
    <source>
        <dbReference type="ARBA" id="ARBA00004123"/>
    </source>
</evidence>
<sequence>MPELEAPSAPPAAPTAPRAVRGERRRGRGHSSRGGRGAASASSGAGGGGGGGAQRSASGALDAAAEPFAPSASRGGGGGARGRGSARGAGRGGGGRGASRKPRGGGGSGRGGHGSSSEAAGQHAPTAVLANGHGESSSSGGGTAQHLASSAAASTTAAAAGGRRRKFGGKITGGEASASASASASACASAAGAAAGAAASTMPPAPAVVPTEYADLRSRLVAELGSGGYDCSICYSTITTKQAVWSCTSCFCVLHLSCARTWAKASVEKAEDQNRMQEDAAMRARKGTWRCPGCQYARATVPATYMCWDAQVQQPNAGKGAPPHSCGRPCARARCAHGCAAGMCHPGPCPPCPVSINHRCFCGRKEIAVRCSQLSNKASSSSSSSSTLSSTLATERGISCGEACHKALACGAHVCSRPCHAGPCEACGERLEARCYCGRETREMRCGDGAPRSSETEAKEWLGRWSCDRVCDKKFDCGKHSCKQACHPLSRQPKQCPFSPAQVTTCPCGATPVEGRTSCEDAVPTCARTCSRLHPGCGHACREACHHGPCAPCAVPTTSPCRCGETKQTLPCCVRQRESQGAEEEVLCQTLCRALRHCGKHECRRVCCPLYFQAKSKAKRRPTAAELEEQDPAHLHACDVPCQKPLSCGLHKCPVGCHRGPCAPCLLASFEEMSCHCGKTVLEPPVPCGTQIQCNFPCTRPSTCQYGHPKQQHNCHEEEPCPPCVYLVEKPCQCAKHNLVQNVPCHRQRVTCGAVCGATLGCGYHRCGATCHAPGECAPCTQPCGKPRPRCGHPCTQPCHAPAACPETEPCVANVTLECACGNLQQRARCGASLHSQASERKLRCTDACALAARNASLAVALGLNPSDRAVRVEYEPWMIEYCVENKRLVAELEGIYTDLIRSSRHGIVLPPSGRTQREFEQALAKMYNLGSESLDGRSVSLRRQQFSKIPSPTLQEAASSATRSSTRTTALGQLRRAEALAPQAPLNALLLERVFGHDAASLQTLLQRSIHVPFTLRWLGDEDVLISAADTARLLACGASVKLLARAEHCAAHVVAVSLDSVTKRILRREDASAKSVPGAQSLSRGTSSSGTTTPTSRPGGWAAAASGAAAAAAPAPARPSAWGAPARTATVLRQPNGTAASVVHIPAVPAPAVPDDWQEE</sequence>
<evidence type="ECO:0000256" key="4">
    <source>
        <dbReference type="ARBA" id="ARBA00022737"/>
    </source>
</evidence>
<reference evidence="13 14" key="1">
    <citation type="journal article" date="2018" name="Mol. Biol. Evol.">
        <title>Broad Genomic Sampling Reveals a Smut Pathogenic Ancestry of the Fungal Clade Ustilaginomycotina.</title>
        <authorList>
            <person name="Kijpornyongpan T."/>
            <person name="Mondo S.J."/>
            <person name="Barry K."/>
            <person name="Sandor L."/>
            <person name="Lee J."/>
            <person name="Lipzen A."/>
            <person name="Pangilinan J."/>
            <person name="LaButti K."/>
            <person name="Hainaut M."/>
            <person name="Henrissat B."/>
            <person name="Grigoriev I.V."/>
            <person name="Spatafora J.W."/>
            <person name="Aime M.C."/>
        </authorList>
    </citation>
    <scope>NUCLEOTIDE SEQUENCE [LARGE SCALE GENOMIC DNA]</scope>
    <source>
        <strain evidence="13 14">MCA 4186</strain>
    </source>
</reference>
<dbReference type="GO" id="GO:0000122">
    <property type="term" value="P:negative regulation of transcription by RNA polymerase II"/>
    <property type="evidence" value="ECO:0007669"/>
    <property type="project" value="TreeGrafter"/>
</dbReference>
<dbReference type="SUPFAM" id="SSF82708">
    <property type="entry name" value="R3H domain"/>
    <property type="match status" value="1"/>
</dbReference>
<comment type="subcellular location">
    <subcellularLocation>
        <location evidence="1">Nucleus</location>
    </subcellularLocation>
</comment>
<evidence type="ECO:0000256" key="3">
    <source>
        <dbReference type="ARBA" id="ARBA00022723"/>
    </source>
</evidence>
<keyword evidence="7" id="KW-0805">Transcription regulation</keyword>
<dbReference type="PANTHER" id="PTHR12360:SF12">
    <property type="entry name" value="TRANSCRIPTIONAL REPRESSOR NF-X1"/>
    <property type="match status" value="1"/>
</dbReference>
<dbReference type="RefSeq" id="XP_025596645.1">
    <property type="nucleotide sequence ID" value="XM_025745875.1"/>
</dbReference>
<feature type="compositionally biased region" description="Gly residues" evidence="11">
    <location>
        <begin position="104"/>
        <end position="114"/>
    </location>
</feature>
<dbReference type="GO" id="GO:0000977">
    <property type="term" value="F:RNA polymerase II transcription regulatory region sequence-specific DNA binding"/>
    <property type="evidence" value="ECO:0007669"/>
    <property type="project" value="TreeGrafter"/>
</dbReference>
<dbReference type="InterPro" id="IPR036867">
    <property type="entry name" value="R3H_dom_sf"/>
</dbReference>
<feature type="domain" description="RING-type" evidence="12">
    <location>
        <begin position="231"/>
        <end position="295"/>
    </location>
</feature>
<gene>
    <name evidence="13" type="ORF">FA09DRAFT_86854</name>
</gene>
<feature type="compositionally biased region" description="Low complexity" evidence="11">
    <location>
        <begin position="1085"/>
        <end position="1109"/>
    </location>
</feature>
<evidence type="ECO:0000256" key="9">
    <source>
        <dbReference type="ARBA" id="ARBA00023242"/>
    </source>
</evidence>
<feature type="region of interest" description="Disordered" evidence="11">
    <location>
        <begin position="1"/>
        <end position="149"/>
    </location>
</feature>
<dbReference type="AlphaFoldDB" id="A0A316Z4S7"/>
<comment type="similarity">
    <text evidence="2">Belongs to the NFX1 family.</text>
</comment>
<dbReference type="GO" id="GO:0000981">
    <property type="term" value="F:DNA-binding transcription factor activity, RNA polymerase II-specific"/>
    <property type="evidence" value="ECO:0007669"/>
    <property type="project" value="TreeGrafter"/>
</dbReference>
<keyword evidence="14" id="KW-1185">Reference proteome</keyword>
<evidence type="ECO:0000313" key="14">
    <source>
        <dbReference type="Proteomes" id="UP000245946"/>
    </source>
</evidence>
<evidence type="ECO:0000256" key="2">
    <source>
        <dbReference type="ARBA" id="ARBA00007269"/>
    </source>
</evidence>